<evidence type="ECO:0000259" key="6">
    <source>
        <dbReference type="Pfam" id="PF08281"/>
    </source>
</evidence>
<dbReference type="InterPro" id="IPR013249">
    <property type="entry name" value="RNA_pol_sigma70_r4_t2"/>
</dbReference>
<dbReference type="Proteomes" id="UP000317318">
    <property type="component" value="Chromosome"/>
</dbReference>
<dbReference type="GO" id="GO:0016987">
    <property type="term" value="F:sigma factor activity"/>
    <property type="evidence" value="ECO:0007669"/>
    <property type="project" value="UniProtKB-KW"/>
</dbReference>
<organism evidence="7 8">
    <name type="scientific">Stratiformator vulcanicus</name>
    <dbReference type="NCBI Taxonomy" id="2527980"/>
    <lineage>
        <taxon>Bacteria</taxon>
        <taxon>Pseudomonadati</taxon>
        <taxon>Planctomycetota</taxon>
        <taxon>Planctomycetia</taxon>
        <taxon>Planctomycetales</taxon>
        <taxon>Planctomycetaceae</taxon>
        <taxon>Stratiformator</taxon>
    </lineage>
</organism>
<dbReference type="Gene3D" id="1.10.1740.10">
    <property type="match status" value="1"/>
</dbReference>
<sequence>MKLWTAHARQVHKFAFIAMRSHVDADDVLQETGTVAWERFDEFESGTNFQAWVMSIARLKVLETIRRKKRRIVPSESLLKLLVDESDRAGRYLERQRDALNECLQRLNAADQELMRWRHSEELPVEEIATRLNKSVATVYRSIARVHEVLYGCISRVVAGGKGAI</sequence>
<keyword evidence="3" id="KW-0731">Sigma factor</keyword>
<dbReference type="InterPro" id="IPR013325">
    <property type="entry name" value="RNA_pol_sigma_r2"/>
</dbReference>
<reference evidence="7 8" key="1">
    <citation type="submission" date="2019-02" db="EMBL/GenBank/DDBJ databases">
        <title>Deep-cultivation of Planctomycetes and their phenomic and genomic characterization uncovers novel biology.</title>
        <authorList>
            <person name="Wiegand S."/>
            <person name="Jogler M."/>
            <person name="Boedeker C."/>
            <person name="Pinto D."/>
            <person name="Vollmers J."/>
            <person name="Rivas-Marin E."/>
            <person name="Kohn T."/>
            <person name="Peeters S.H."/>
            <person name="Heuer A."/>
            <person name="Rast P."/>
            <person name="Oberbeckmann S."/>
            <person name="Bunk B."/>
            <person name="Jeske O."/>
            <person name="Meyerdierks A."/>
            <person name="Storesund J.E."/>
            <person name="Kallscheuer N."/>
            <person name="Luecker S."/>
            <person name="Lage O.M."/>
            <person name="Pohl T."/>
            <person name="Merkel B.J."/>
            <person name="Hornburger P."/>
            <person name="Mueller R.-W."/>
            <person name="Bruemmer F."/>
            <person name="Labrenz M."/>
            <person name="Spormann A.M."/>
            <person name="Op den Camp H."/>
            <person name="Overmann J."/>
            <person name="Amann R."/>
            <person name="Jetten M.S.M."/>
            <person name="Mascher T."/>
            <person name="Medema M.H."/>
            <person name="Devos D.P."/>
            <person name="Kaster A.-K."/>
            <person name="Ovreas L."/>
            <person name="Rohde M."/>
            <person name="Galperin M.Y."/>
            <person name="Jogler C."/>
        </authorList>
    </citation>
    <scope>NUCLEOTIDE SEQUENCE [LARGE SCALE GENOMIC DNA]</scope>
    <source>
        <strain evidence="7 8">Pan189</strain>
    </source>
</reference>
<evidence type="ECO:0000256" key="1">
    <source>
        <dbReference type="ARBA" id="ARBA00010641"/>
    </source>
</evidence>
<dbReference type="Gene3D" id="1.10.10.10">
    <property type="entry name" value="Winged helix-like DNA-binding domain superfamily/Winged helix DNA-binding domain"/>
    <property type="match status" value="1"/>
</dbReference>
<proteinExistence type="inferred from homology"/>
<dbReference type="NCBIfam" id="TIGR02937">
    <property type="entry name" value="sigma70-ECF"/>
    <property type="match status" value="1"/>
</dbReference>
<dbReference type="InterPro" id="IPR039425">
    <property type="entry name" value="RNA_pol_sigma-70-like"/>
</dbReference>
<comment type="similarity">
    <text evidence="1">Belongs to the sigma-70 factor family. ECF subfamily.</text>
</comment>
<dbReference type="InterPro" id="IPR013324">
    <property type="entry name" value="RNA_pol_sigma_r3/r4-like"/>
</dbReference>
<dbReference type="KEGG" id="svp:Pan189_11370"/>
<name>A0A517QYU4_9PLAN</name>
<gene>
    <name evidence="7" type="primary">sigH</name>
    <name evidence="7" type="ORF">Pan189_11370</name>
</gene>
<dbReference type="GO" id="GO:0006352">
    <property type="term" value="P:DNA-templated transcription initiation"/>
    <property type="evidence" value="ECO:0007669"/>
    <property type="project" value="InterPro"/>
</dbReference>
<dbReference type="Pfam" id="PF04542">
    <property type="entry name" value="Sigma70_r2"/>
    <property type="match status" value="1"/>
</dbReference>
<dbReference type="GO" id="GO:0003677">
    <property type="term" value="F:DNA binding"/>
    <property type="evidence" value="ECO:0007669"/>
    <property type="project" value="InterPro"/>
</dbReference>
<evidence type="ECO:0000256" key="4">
    <source>
        <dbReference type="ARBA" id="ARBA00023163"/>
    </source>
</evidence>
<accession>A0A517QYU4</accession>
<dbReference type="SUPFAM" id="SSF88659">
    <property type="entry name" value="Sigma3 and sigma4 domains of RNA polymerase sigma factors"/>
    <property type="match status" value="1"/>
</dbReference>
<feature type="domain" description="RNA polymerase sigma-70 region 2" evidence="5">
    <location>
        <begin position="3"/>
        <end position="71"/>
    </location>
</feature>
<evidence type="ECO:0000259" key="5">
    <source>
        <dbReference type="Pfam" id="PF04542"/>
    </source>
</evidence>
<dbReference type="InterPro" id="IPR014331">
    <property type="entry name" value="RNA_pol_sigma70_ECF_RHOBA"/>
</dbReference>
<dbReference type="InterPro" id="IPR014284">
    <property type="entry name" value="RNA_pol_sigma-70_dom"/>
</dbReference>
<evidence type="ECO:0000256" key="2">
    <source>
        <dbReference type="ARBA" id="ARBA00023015"/>
    </source>
</evidence>
<dbReference type="EMBL" id="CP036268">
    <property type="protein sequence ID" value="QDT36774.1"/>
    <property type="molecule type" value="Genomic_DNA"/>
</dbReference>
<dbReference type="AlphaFoldDB" id="A0A517QYU4"/>
<evidence type="ECO:0000256" key="3">
    <source>
        <dbReference type="ARBA" id="ARBA00023082"/>
    </source>
</evidence>
<dbReference type="SUPFAM" id="SSF88946">
    <property type="entry name" value="Sigma2 domain of RNA polymerase sigma factors"/>
    <property type="match status" value="1"/>
</dbReference>
<evidence type="ECO:0000313" key="7">
    <source>
        <dbReference type="EMBL" id="QDT36774.1"/>
    </source>
</evidence>
<dbReference type="Pfam" id="PF08281">
    <property type="entry name" value="Sigma70_r4_2"/>
    <property type="match status" value="1"/>
</dbReference>
<feature type="domain" description="RNA polymerase sigma factor 70 region 4 type 2" evidence="6">
    <location>
        <begin position="98"/>
        <end position="145"/>
    </location>
</feature>
<dbReference type="PANTHER" id="PTHR43133">
    <property type="entry name" value="RNA POLYMERASE ECF-TYPE SIGMA FACTO"/>
    <property type="match status" value="1"/>
</dbReference>
<keyword evidence="4" id="KW-0804">Transcription</keyword>
<protein>
    <submittedName>
        <fullName evidence="7">ECF RNA polymerase sigma factor SigH</fullName>
    </submittedName>
</protein>
<keyword evidence="2" id="KW-0805">Transcription regulation</keyword>
<keyword evidence="8" id="KW-1185">Reference proteome</keyword>
<dbReference type="PANTHER" id="PTHR43133:SF51">
    <property type="entry name" value="RNA POLYMERASE SIGMA FACTOR"/>
    <property type="match status" value="1"/>
</dbReference>
<dbReference type="NCBIfam" id="TIGR02989">
    <property type="entry name" value="Sig-70_gvs1"/>
    <property type="match status" value="1"/>
</dbReference>
<dbReference type="InterPro" id="IPR007627">
    <property type="entry name" value="RNA_pol_sigma70_r2"/>
</dbReference>
<evidence type="ECO:0000313" key="8">
    <source>
        <dbReference type="Proteomes" id="UP000317318"/>
    </source>
</evidence>
<dbReference type="InterPro" id="IPR036388">
    <property type="entry name" value="WH-like_DNA-bd_sf"/>
</dbReference>